<dbReference type="RefSeq" id="WP_100288199.1">
    <property type="nucleotide sequence ID" value="NZ_PHHA01000004.1"/>
</dbReference>
<proteinExistence type="inferred from homology"/>
<dbReference type="HAMAP" id="MF_01935">
    <property type="entry name" value="MenF"/>
    <property type="match status" value="1"/>
</dbReference>
<comment type="cofactor">
    <cofactor evidence="5">
        <name>Mg(2+)</name>
        <dbReference type="ChEBI" id="CHEBI:18420"/>
    </cofactor>
</comment>
<comment type="pathway">
    <text evidence="5">Quinol/quinone metabolism; menaquinone biosynthesis.</text>
</comment>
<feature type="binding site" evidence="5">
    <location>
        <position position="412"/>
    </location>
    <ligand>
        <name>Mg(2+)</name>
        <dbReference type="ChEBI" id="CHEBI:18420"/>
    </ligand>
</feature>
<keyword evidence="5" id="KW-0474">Menaquinone biosynthesis</keyword>
<comment type="catalytic activity">
    <reaction evidence="1 5">
        <text>chorismate = isochorismate</text>
        <dbReference type="Rhea" id="RHEA:18985"/>
        <dbReference type="ChEBI" id="CHEBI:29748"/>
        <dbReference type="ChEBI" id="CHEBI:29780"/>
        <dbReference type="EC" id="5.4.4.2"/>
    </reaction>
</comment>
<comment type="pathway">
    <text evidence="5">Quinol/quinone metabolism; 1,4-dihydroxy-2-naphthoate biosynthesis; 1,4-dihydroxy-2-naphthoate from chorismate: step 1/7.</text>
</comment>
<comment type="function">
    <text evidence="5">Catalyzes the conversion of chorismate to isochorismate.</text>
</comment>
<feature type="binding site" evidence="5">
    <location>
        <position position="279"/>
    </location>
    <ligand>
        <name>Mg(2+)</name>
        <dbReference type="ChEBI" id="CHEBI:18420"/>
    </ligand>
</feature>
<evidence type="ECO:0000256" key="5">
    <source>
        <dbReference type="HAMAP-Rule" id="MF_01935"/>
    </source>
</evidence>
<protein>
    <recommendedName>
        <fullName evidence="5">Isochorismate synthase MenF</fullName>
        <ecNumber evidence="5">5.4.4.2</ecNumber>
    </recommendedName>
    <alternativeName>
        <fullName evidence="5">Isochorismate mutase</fullName>
    </alternativeName>
</protein>
<dbReference type="OrthoDB" id="9806579at2"/>
<evidence type="ECO:0000256" key="1">
    <source>
        <dbReference type="ARBA" id="ARBA00000799"/>
    </source>
</evidence>
<dbReference type="EC" id="5.4.4.2" evidence="5"/>
<dbReference type="AlphaFoldDB" id="A0A2M8S473"/>
<comment type="caution">
    <text evidence="7">The sequence shown here is derived from an EMBL/GenBank/DDBJ whole genome shotgun (WGS) entry which is preliminary data.</text>
</comment>
<accession>A0A2M8S473</accession>
<keyword evidence="3 5" id="KW-0460">Magnesium</keyword>
<sequence length="430" mass="49085">MDNLQSLKRQVEQCLLTHQPNPQETISMYQFHVDFYGHLLSWLKAQSTYPQFYFNLRDSAEKLCAIGKVRSFSEVFSANQFVQQSGFTLIGGLTFDGASCFYLPRLLFQQQQNRLTLSVFIDNQVAFSEEKAAIAPLLDNLARYMAFDDIHSNRLQLIDQAHNQAAWCNMVQSALQALQHTELNKVVLANASDFQCIPALNAKDFLRESELVNTHCYHFLFAQDAERCFVGSSPECLYQRQDNHLITEALAGTAFVHHDTQQNQQQADWLLHDSKNQYENWLVVEGICQNLKHYAQNIDVSPLSIKQLRQVQHLYRQIFVELAPHIGDDRCLQAIHPTAAISGLPQQIAIDFIQKTEKFDRTWYAGTLGFISPQRAEFCVTIRSAIIEHNKIRVFAGAGIVEGSDPLLEWQEIERKAMGLISLLQSTTTQ</sequence>
<dbReference type="InterPro" id="IPR015890">
    <property type="entry name" value="Chorismate_C"/>
</dbReference>
<gene>
    <name evidence="5" type="primary">menF</name>
    <name evidence="7" type="ORF">CVP05_03515</name>
</gene>
<evidence type="ECO:0000256" key="2">
    <source>
        <dbReference type="ARBA" id="ARBA00005297"/>
    </source>
</evidence>
<evidence type="ECO:0000313" key="7">
    <source>
        <dbReference type="EMBL" id="PJG85945.1"/>
    </source>
</evidence>
<dbReference type="GO" id="GO:0008909">
    <property type="term" value="F:isochorismate synthase activity"/>
    <property type="evidence" value="ECO:0007669"/>
    <property type="project" value="UniProtKB-UniRule"/>
</dbReference>
<dbReference type="UniPathway" id="UPA00079"/>
<dbReference type="Pfam" id="PF00425">
    <property type="entry name" value="Chorismate_bind"/>
    <property type="match status" value="1"/>
</dbReference>
<dbReference type="Gene3D" id="3.60.120.10">
    <property type="entry name" value="Anthranilate synthase"/>
    <property type="match status" value="1"/>
</dbReference>
<feature type="active site" description="Proton acceptor" evidence="5">
    <location>
        <position position="185"/>
    </location>
</feature>
<dbReference type="GO" id="GO:0009234">
    <property type="term" value="P:menaquinone biosynthetic process"/>
    <property type="evidence" value="ECO:0007669"/>
    <property type="project" value="UniProtKB-UniRule"/>
</dbReference>
<keyword evidence="4 5" id="KW-0413">Isomerase</keyword>
<dbReference type="GO" id="GO:0000287">
    <property type="term" value="F:magnesium ion binding"/>
    <property type="evidence" value="ECO:0007669"/>
    <property type="project" value="UniProtKB-UniRule"/>
</dbReference>
<dbReference type="PANTHER" id="PTHR47253:SF4">
    <property type="entry name" value="ISOCHORISMATE SYNTHASE 2, CHLOROPLASTIC"/>
    <property type="match status" value="1"/>
</dbReference>
<evidence type="ECO:0000256" key="4">
    <source>
        <dbReference type="ARBA" id="ARBA00023235"/>
    </source>
</evidence>
<comment type="similarity">
    <text evidence="2 5">Belongs to the isochorismate synthase family.</text>
</comment>
<name>A0A2M8S473_9PAST</name>
<dbReference type="NCBIfam" id="TIGR00543">
    <property type="entry name" value="isochor_syn"/>
    <property type="match status" value="1"/>
</dbReference>
<evidence type="ECO:0000259" key="6">
    <source>
        <dbReference type="Pfam" id="PF00425"/>
    </source>
</evidence>
<reference evidence="7 8" key="1">
    <citation type="submission" date="2017-11" db="EMBL/GenBank/DDBJ databases">
        <title>Reclassification of Bisgaard taxon 7 as Conservatibacter flavescens gen. nov., sp. nov.</title>
        <authorList>
            <person name="Christensen H."/>
        </authorList>
    </citation>
    <scope>NUCLEOTIDE SEQUENCE [LARGE SCALE GENOMIC DNA]</scope>
    <source>
        <strain evidence="7 8">7_4</strain>
    </source>
</reference>
<dbReference type="PANTHER" id="PTHR47253">
    <property type="match status" value="1"/>
</dbReference>
<evidence type="ECO:0000256" key="3">
    <source>
        <dbReference type="ARBA" id="ARBA00022842"/>
    </source>
</evidence>
<dbReference type="InterPro" id="IPR034681">
    <property type="entry name" value="MenF"/>
</dbReference>
<feature type="active site" description="Proton donor" evidence="5">
    <location>
        <position position="235"/>
    </location>
</feature>
<keyword evidence="8" id="KW-1185">Reference proteome</keyword>
<evidence type="ECO:0000313" key="8">
    <source>
        <dbReference type="Proteomes" id="UP000229329"/>
    </source>
</evidence>
<organism evidence="7 8">
    <name type="scientific">Conservatibacter flavescens</name>
    <dbReference type="NCBI Taxonomy" id="28161"/>
    <lineage>
        <taxon>Bacteria</taxon>
        <taxon>Pseudomonadati</taxon>
        <taxon>Pseudomonadota</taxon>
        <taxon>Gammaproteobacteria</taxon>
        <taxon>Pasteurellales</taxon>
        <taxon>Pasteurellaceae</taxon>
        <taxon>Conservatibacter</taxon>
    </lineage>
</organism>
<dbReference type="Proteomes" id="UP000229329">
    <property type="component" value="Unassembled WGS sequence"/>
</dbReference>
<dbReference type="SUPFAM" id="SSF56322">
    <property type="entry name" value="ADC synthase"/>
    <property type="match status" value="1"/>
</dbReference>
<dbReference type="InterPro" id="IPR005801">
    <property type="entry name" value="ADC_synthase"/>
</dbReference>
<dbReference type="EMBL" id="PHHA01000004">
    <property type="protein sequence ID" value="PJG85945.1"/>
    <property type="molecule type" value="Genomic_DNA"/>
</dbReference>
<dbReference type="UniPathway" id="UPA01057">
    <property type="reaction ID" value="UER00163"/>
</dbReference>
<feature type="domain" description="Chorismate-utilising enzyme C-terminal" evidence="6">
    <location>
        <begin position="164"/>
        <end position="416"/>
    </location>
</feature>
<dbReference type="InterPro" id="IPR004561">
    <property type="entry name" value="IsoChor_synthase"/>
</dbReference>
<dbReference type="InterPro" id="IPR044250">
    <property type="entry name" value="MenF-like"/>
</dbReference>
<keyword evidence="5" id="KW-0479">Metal-binding</keyword>